<evidence type="ECO:0000313" key="2">
    <source>
        <dbReference type="EMBL" id="RAK94879.1"/>
    </source>
</evidence>
<feature type="compositionally biased region" description="Low complexity" evidence="1">
    <location>
        <begin position="1"/>
        <end position="11"/>
    </location>
</feature>
<evidence type="ECO:0000256" key="1">
    <source>
        <dbReference type="SAM" id="MobiDB-lite"/>
    </source>
</evidence>
<dbReference type="OrthoDB" id="76567at2759"/>
<feature type="region of interest" description="Disordered" evidence="1">
    <location>
        <begin position="1"/>
        <end position="40"/>
    </location>
</feature>
<accession>A0A395GHJ9</accession>
<dbReference type="AlphaFoldDB" id="A0A395GHJ9"/>
<dbReference type="RefSeq" id="XP_025569207.1">
    <property type="nucleotide sequence ID" value="XM_025715017.1"/>
</dbReference>
<organism evidence="2 3">
    <name type="scientific">Aspergillus ibericus CBS 121593</name>
    <dbReference type="NCBI Taxonomy" id="1448316"/>
    <lineage>
        <taxon>Eukaryota</taxon>
        <taxon>Fungi</taxon>
        <taxon>Dikarya</taxon>
        <taxon>Ascomycota</taxon>
        <taxon>Pezizomycotina</taxon>
        <taxon>Eurotiomycetes</taxon>
        <taxon>Eurotiomycetidae</taxon>
        <taxon>Eurotiales</taxon>
        <taxon>Aspergillaceae</taxon>
        <taxon>Aspergillus</taxon>
        <taxon>Aspergillus subgen. Circumdati</taxon>
    </lineage>
</organism>
<sequence>MSSLLSKSTSRSKSRAESTPATGASSVGSTPSTSRHSVMTSSQLAMTGLYPPQTYKNLNELAKTVAATKEKLKSQDISPYLSFKHVSAQDFKFLDENRAKLCNTVRLSYFGDISVLIIKLVTPEHETAHNQLAQVLAPIILRDMGVDEDEWLAQGAKRYTGQNASEKEADRSWRNVNLRPARGSWPHFVIEAGVSESMPRLRQDAAWWISHSGGHVLLVLLIKVSTTTKTIIFEKYFPKPRAQPGTRARTTWGPIWEPELISTTEVRHGAKPTVQGAPIVLEFDRVIGRPPVQPEQDILYTDRMLLRLARQVLDN</sequence>
<protein>
    <submittedName>
        <fullName evidence="2">Uncharacterized protein</fullName>
    </submittedName>
</protein>
<feature type="compositionally biased region" description="Polar residues" evidence="1">
    <location>
        <begin position="20"/>
        <end position="40"/>
    </location>
</feature>
<proteinExistence type="predicted"/>
<dbReference type="Proteomes" id="UP000249402">
    <property type="component" value="Unassembled WGS sequence"/>
</dbReference>
<name>A0A395GHJ9_9EURO</name>
<gene>
    <name evidence="2" type="ORF">BO80DRAFT_292504</name>
</gene>
<dbReference type="GeneID" id="37219882"/>
<keyword evidence="3" id="KW-1185">Reference proteome</keyword>
<dbReference type="EMBL" id="KZ824514">
    <property type="protein sequence ID" value="RAK94879.1"/>
    <property type="molecule type" value="Genomic_DNA"/>
</dbReference>
<dbReference type="VEuPathDB" id="FungiDB:BO80DRAFT_292504"/>
<reference evidence="2 3" key="1">
    <citation type="submission" date="2018-02" db="EMBL/GenBank/DDBJ databases">
        <title>The genomes of Aspergillus section Nigri reveals drivers in fungal speciation.</title>
        <authorList>
            <consortium name="DOE Joint Genome Institute"/>
            <person name="Vesth T.C."/>
            <person name="Nybo J."/>
            <person name="Theobald S."/>
            <person name="Brandl J."/>
            <person name="Frisvad J.C."/>
            <person name="Nielsen K.F."/>
            <person name="Lyhne E.K."/>
            <person name="Kogle M.E."/>
            <person name="Kuo A."/>
            <person name="Riley R."/>
            <person name="Clum A."/>
            <person name="Nolan M."/>
            <person name="Lipzen A."/>
            <person name="Salamov A."/>
            <person name="Henrissat B."/>
            <person name="Wiebenga A."/>
            <person name="De vries R.P."/>
            <person name="Grigoriev I.V."/>
            <person name="Mortensen U.H."/>
            <person name="Andersen M.R."/>
            <person name="Baker S.E."/>
        </authorList>
    </citation>
    <scope>NUCLEOTIDE SEQUENCE [LARGE SCALE GENOMIC DNA]</scope>
    <source>
        <strain evidence="2 3">CBS 121593</strain>
    </source>
</reference>
<evidence type="ECO:0000313" key="3">
    <source>
        <dbReference type="Proteomes" id="UP000249402"/>
    </source>
</evidence>